<organism evidence="2 3">
    <name type="scientific">Microvirga arabica</name>
    <dbReference type="NCBI Taxonomy" id="1128671"/>
    <lineage>
        <taxon>Bacteria</taxon>
        <taxon>Pseudomonadati</taxon>
        <taxon>Pseudomonadota</taxon>
        <taxon>Alphaproteobacteria</taxon>
        <taxon>Hyphomicrobiales</taxon>
        <taxon>Methylobacteriaceae</taxon>
        <taxon>Microvirga</taxon>
    </lineage>
</organism>
<proteinExistence type="predicted"/>
<dbReference type="RefSeq" id="WP_377028542.1">
    <property type="nucleotide sequence ID" value="NZ_JBHOMY010000002.1"/>
</dbReference>
<comment type="caution">
    <text evidence="2">The sequence shown here is derived from an EMBL/GenBank/DDBJ whole genome shotgun (WGS) entry which is preliminary data.</text>
</comment>
<accession>A0ABV6Y1Q5</accession>
<dbReference type="Proteomes" id="UP001593940">
    <property type="component" value="Unassembled WGS sequence"/>
</dbReference>
<dbReference type="EMBL" id="JBHOMY010000002">
    <property type="protein sequence ID" value="MFC1455197.1"/>
    <property type="molecule type" value="Genomic_DNA"/>
</dbReference>
<keyword evidence="3" id="KW-1185">Reference proteome</keyword>
<dbReference type="InterPro" id="IPR054189">
    <property type="entry name" value="DUF6894"/>
</dbReference>
<dbReference type="Pfam" id="PF21834">
    <property type="entry name" value="DUF6894"/>
    <property type="match status" value="1"/>
</dbReference>
<feature type="domain" description="DUF6894" evidence="1">
    <location>
        <begin position="2"/>
        <end position="70"/>
    </location>
</feature>
<evidence type="ECO:0000259" key="1">
    <source>
        <dbReference type="Pfam" id="PF21834"/>
    </source>
</evidence>
<evidence type="ECO:0000313" key="3">
    <source>
        <dbReference type="Proteomes" id="UP001593940"/>
    </source>
</evidence>
<protein>
    <submittedName>
        <fullName evidence="2">DUF6894 family protein</fullName>
    </submittedName>
</protein>
<gene>
    <name evidence="2" type="ORF">ACETIH_00260</name>
</gene>
<name>A0ABV6Y1Q5_9HYPH</name>
<sequence>MRCFFHLVKGRVVLTDNIGVDAADRETAIAEILMALRDLRTSDPDAEEHWEGWSLKIVDHTGYVLSTISLDEAAKGMEFPQRQWQYS</sequence>
<reference evidence="2 3" key="1">
    <citation type="submission" date="2024-09" db="EMBL/GenBank/DDBJ databases">
        <title>Nodulacao em especies de Leguminosae Basais da Amazonia e Caracterizacao dos Rizobios e Bacterias Associadas aos Nodulos.</title>
        <authorList>
            <person name="Jambeiro I.C.A."/>
            <person name="Lopes I.S."/>
            <person name="Aguiar E.R.G.R."/>
            <person name="Santos A.F.J."/>
            <person name="Dos Santos J.M.F."/>
            <person name="Gross E."/>
        </authorList>
    </citation>
    <scope>NUCLEOTIDE SEQUENCE [LARGE SCALE GENOMIC DNA]</scope>
    <source>
        <strain evidence="2 3">BRUESC1165</strain>
    </source>
</reference>
<evidence type="ECO:0000313" key="2">
    <source>
        <dbReference type="EMBL" id="MFC1455197.1"/>
    </source>
</evidence>